<evidence type="ECO:0000259" key="15">
    <source>
        <dbReference type="PROSITE" id="PS50893"/>
    </source>
</evidence>
<evidence type="ECO:0000256" key="4">
    <source>
        <dbReference type="ARBA" id="ARBA00022519"/>
    </source>
</evidence>
<dbReference type="InterPro" id="IPR017871">
    <property type="entry name" value="ABC_transporter-like_CS"/>
</dbReference>
<evidence type="ECO:0000256" key="12">
    <source>
        <dbReference type="ARBA" id="ARBA00041199"/>
    </source>
</evidence>
<feature type="region of interest" description="Disordered" evidence="13">
    <location>
        <begin position="31"/>
        <end position="50"/>
    </location>
</feature>
<dbReference type="EMBL" id="BMZR01000007">
    <property type="protein sequence ID" value="GHD36943.1"/>
    <property type="molecule type" value="Genomic_DNA"/>
</dbReference>
<evidence type="ECO:0000256" key="6">
    <source>
        <dbReference type="ARBA" id="ARBA00022741"/>
    </source>
</evidence>
<dbReference type="InterPro" id="IPR050250">
    <property type="entry name" value="Macrolide_Exporter_MacB"/>
</dbReference>
<dbReference type="PROSITE" id="PS00211">
    <property type="entry name" value="ABC_TRANSPORTER_1"/>
    <property type="match status" value="1"/>
</dbReference>
<dbReference type="Pfam" id="PF02687">
    <property type="entry name" value="FtsX"/>
    <property type="match status" value="1"/>
</dbReference>
<keyword evidence="3" id="KW-1003">Cell membrane</keyword>
<proteinExistence type="inferred from homology"/>
<dbReference type="InterPro" id="IPR017911">
    <property type="entry name" value="MacB-like_ATP-bd"/>
</dbReference>
<evidence type="ECO:0000256" key="13">
    <source>
        <dbReference type="SAM" id="MobiDB-lite"/>
    </source>
</evidence>
<dbReference type="CDD" id="cd03255">
    <property type="entry name" value="ABC_MJ0796_LolCDE_FtsE"/>
    <property type="match status" value="1"/>
</dbReference>
<keyword evidence="17" id="KW-1185">Reference proteome</keyword>
<evidence type="ECO:0000256" key="3">
    <source>
        <dbReference type="ARBA" id="ARBA00022475"/>
    </source>
</evidence>
<feature type="compositionally biased region" description="Polar residues" evidence="13">
    <location>
        <begin position="33"/>
        <end position="50"/>
    </location>
</feature>
<evidence type="ECO:0000256" key="10">
    <source>
        <dbReference type="ARBA" id="ARBA00023136"/>
    </source>
</evidence>
<keyword evidence="10 14" id="KW-0472">Membrane</keyword>
<evidence type="ECO:0000256" key="14">
    <source>
        <dbReference type="SAM" id="Phobius"/>
    </source>
</evidence>
<name>A0ABQ3GU30_9GAMM</name>
<keyword evidence="9 14" id="KW-1133">Transmembrane helix</keyword>
<dbReference type="PROSITE" id="PS50893">
    <property type="entry name" value="ABC_TRANSPORTER_2"/>
    <property type="match status" value="1"/>
</dbReference>
<keyword evidence="5 14" id="KW-0812">Transmembrane</keyword>
<dbReference type="SMART" id="SM00382">
    <property type="entry name" value="AAA"/>
    <property type="match status" value="1"/>
</dbReference>
<keyword evidence="6" id="KW-0547">Nucleotide-binding</keyword>
<evidence type="ECO:0000256" key="9">
    <source>
        <dbReference type="ARBA" id="ARBA00022989"/>
    </source>
</evidence>
<evidence type="ECO:0000256" key="8">
    <source>
        <dbReference type="ARBA" id="ARBA00022967"/>
    </source>
</evidence>
<gene>
    <name evidence="16" type="primary">macB</name>
    <name evidence="16" type="ORF">GCM10016272_24550</name>
</gene>
<keyword evidence="7 16" id="KW-0067">ATP-binding</keyword>
<keyword evidence="4" id="KW-0997">Cell inner membrane</keyword>
<evidence type="ECO:0000256" key="11">
    <source>
        <dbReference type="ARBA" id="ARBA00038388"/>
    </source>
</evidence>
<evidence type="ECO:0000256" key="2">
    <source>
        <dbReference type="ARBA" id="ARBA00022448"/>
    </source>
</evidence>
<keyword evidence="8" id="KW-1278">Translocase</keyword>
<evidence type="ECO:0000256" key="7">
    <source>
        <dbReference type="ARBA" id="ARBA00022840"/>
    </source>
</evidence>
<dbReference type="GO" id="GO:0005524">
    <property type="term" value="F:ATP binding"/>
    <property type="evidence" value="ECO:0007669"/>
    <property type="project" value="UniProtKB-KW"/>
</dbReference>
<dbReference type="Pfam" id="PF00005">
    <property type="entry name" value="ABC_tran"/>
    <property type="match status" value="1"/>
</dbReference>
<evidence type="ECO:0000256" key="1">
    <source>
        <dbReference type="ARBA" id="ARBA00004429"/>
    </source>
</evidence>
<feature type="domain" description="ABC transporter" evidence="15">
    <location>
        <begin position="53"/>
        <end position="291"/>
    </location>
</feature>
<feature type="transmembrane region" description="Helical" evidence="14">
    <location>
        <begin position="666"/>
        <end position="684"/>
    </location>
</feature>
<accession>A0ABQ3GU30</accession>
<dbReference type="InterPro" id="IPR003838">
    <property type="entry name" value="ABC3_permease_C"/>
</dbReference>
<comment type="similarity">
    <text evidence="11">Belongs to the ABC transporter superfamily. Macrolide exporter (TC 3.A.1.122) family.</text>
</comment>
<comment type="subcellular location">
    <subcellularLocation>
        <location evidence="1">Cell inner membrane</location>
        <topology evidence="1">Multi-pass membrane protein</topology>
    </subcellularLocation>
</comment>
<dbReference type="InterPro" id="IPR003439">
    <property type="entry name" value="ABC_transporter-like_ATP-bd"/>
</dbReference>
<feature type="transmembrane region" description="Helical" evidence="14">
    <location>
        <begin position="572"/>
        <end position="597"/>
    </location>
</feature>
<evidence type="ECO:0000256" key="5">
    <source>
        <dbReference type="ARBA" id="ARBA00022692"/>
    </source>
</evidence>
<comment type="caution">
    <text evidence="16">The sequence shown here is derived from an EMBL/GenBank/DDBJ whole genome shotgun (WGS) entry which is preliminary data.</text>
</comment>
<keyword evidence="2" id="KW-0813">Transport</keyword>
<feature type="region of interest" description="Disordered" evidence="13">
    <location>
        <begin position="1"/>
        <end position="20"/>
    </location>
</feature>
<dbReference type="InterPro" id="IPR027417">
    <property type="entry name" value="P-loop_NTPase"/>
</dbReference>
<dbReference type="PANTHER" id="PTHR30572">
    <property type="entry name" value="MEMBRANE COMPONENT OF TRANSPORTER-RELATED"/>
    <property type="match status" value="1"/>
</dbReference>
<dbReference type="SUPFAM" id="SSF52540">
    <property type="entry name" value="P-loop containing nucleoside triphosphate hydrolases"/>
    <property type="match status" value="1"/>
</dbReference>
<organism evidence="16 17">
    <name type="scientific">Psychrobacter glaciei</name>
    <dbReference type="NCBI Taxonomy" id="619771"/>
    <lineage>
        <taxon>Bacteria</taxon>
        <taxon>Pseudomonadati</taxon>
        <taxon>Pseudomonadota</taxon>
        <taxon>Gammaproteobacteria</taxon>
        <taxon>Moraxellales</taxon>
        <taxon>Moraxellaceae</taxon>
        <taxon>Psychrobacter</taxon>
    </lineage>
</organism>
<dbReference type="PANTHER" id="PTHR30572:SF14">
    <property type="entry name" value="MACROLIDE EXPORT ATP-BINDING_PERMEASE PROTEIN MACB"/>
    <property type="match status" value="1"/>
</dbReference>
<protein>
    <recommendedName>
        <fullName evidence="12">Pyoverdine export ATP-binding/permease protein PvdT</fullName>
    </recommendedName>
</protein>
<feature type="transmembrane region" description="Helical" evidence="14">
    <location>
        <begin position="624"/>
        <end position="646"/>
    </location>
</feature>
<reference evidence="17" key="1">
    <citation type="journal article" date="2019" name="Int. J. Syst. Evol. Microbiol.">
        <title>The Global Catalogue of Microorganisms (GCM) 10K type strain sequencing project: providing services to taxonomists for standard genome sequencing and annotation.</title>
        <authorList>
            <consortium name="The Broad Institute Genomics Platform"/>
            <consortium name="The Broad Institute Genome Sequencing Center for Infectious Disease"/>
            <person name="Wu L."/>
            <person name="Ma J."/>
        </authorList>
    </citation>
    <scope>NUCLEOTIDE SEQUENCE [LARGE SCALE GENOMIC DNA]</scope>
    <source>
        <strain evidence="17">KCTC 42280</strain>
    </source>
</reference>
<dbReference type="Pfam" id="PF12704">
    <property type="entry name" value="MacB_PCD"/>
    <property type="match status" value="1"/>
</dbReference>
<evidence type="ECO:0000313" key="17">
    <source>
        <dbReference type="Proteomes" id="UP000610203"/>
    </source>
</evidence>
<dbReference type="InterPro" id="IPR003593">
    <property type="entry name" value="AAA+_ATPase"/>
</dbReference>
<evidence type="ECO:0000313" key="16">
    <source>
        <dbReference type="EMBL" id="GHD36943.1"/>
    </source>
</evidence>
<dbReference type="InterPro" id="IPR025857">
    <property type="entry name" value="MacB_PCD"/>
</dbReference>
<sequence length="701" mass="75410">MIEDTAMTIPPASKPLPKDDTAQDLEQYMPADSSATTANPEHSTSSASGQPIMQLSGIIREFAAGEQTIRVLHDIDLTINQGEMVAIIGQSGSGKSTLMNILGCLDQATAGDYKIYGKSARKLDADELAELRREHFGFIFQRYHLLGDISAKDNVAVPAVYAGMDTETRIDRAKQLLTDLGLGDKVNSRPNQLSGGQQQRVSVARALMNGGDVILADEPTGALDSKSGEDVMKILHDLKAQGHTIIMVTHDPNLAAQAERIVELKDGYIIADYQTEHYKHTDKKPSSILSGHRKSAFGSFVDRLLEAFKMSLLAMRAHKMRTLLTMLGIIIGIAAVVSIVGLGQGSQQQILANISSLGTNTITVSDGYPRGDPRRRYNDDNLTPEDAQAVGNQPYIISVSPQVNANSSVRYRSVQEESTVNGVGQDYLEVTGETLALGQGFDEQSISLRSQDVIIDSNAKQTFFPNLDNPIGEVILIGSVPGRVIGVLEENDGGFGADLTTPTIYMPYTTVMSRIRGSTNIDRFVALISDDISSSVAESAISDLIQNRHGEEDFQIRNSDSIRQTIESTTGALTLLISSVAVISLIVGGIGVMNIMLVSVTERTNEIGVRMAVGARQNDIMQQFLIEAILVCILGGLLGIGLAFAIGELINRVGGDNFKVIYSPTSIIAAFVCSTLIGVIFGFLPARNAAKLDPVEALSRD</sequence>
<dbReference type="Proteomes" id="UP000610203">
    <property type="component" value="Unassembled WGS sequence"/>
</dbReference>
<feature type="transmembrane region" description="Helical" evidence="14">
    <location>
        <begin position="323"/>
        <end position="343"/>
    </location>
</feature>
<dbReference type="Gene3D" id="3.40.50.300">
    <property type="entry name" value="P-loop containing nucleotide triphosphate hydrolases"/>
    <property type="match status" value="1"/>
</dbReference>